<dbReference type="InterPro" id="IPR036097">
    <property type="entry name" value="HisK_dim/P_sf"/>
</dbReference>
<dbReference type="GO" id="GO:0000155">
    <property type="term" value="F:phosphorelay sensor kinase activity"/>
    <property type="evidence" value="ECO:0007669"/>
    <property type="project" value="InterPro"/>
</dbReference>
<sequence>MLLLSLTLVACNPARDHVYTTKERRAVDSTVRGNRSLDSLESLLQHFSTANDKIGIIYTCKELGKRYRETSRFTEAIEQHRKGLNTAVELHDTLETIQALNNIGTNFRRLGILDEASSYHYQALAYCEQYSDKKSYTARKNRVVSLNGIGNVHLTLNNKDEADTVFRAALAGERELNSPLGQAINYANLGAIFESRNLIDSAWMYYRHSLEFNRQAKSNLGISLCHTHFGRLYEQAKKWDKALEEYRVAYDLMEKSSDRWHWLESCLALGRVNISKGDLPAARQYLKQAKHTAEEIHSLEHLASVYNLYYLWYEKQGDCRKALDYHLQSIVYADSVSNTKNINHMQNVRVKYEREKSQREMDLVRQNYETQQRLKNIVIIACLSVLLLAIAVMVFLWYALKMRSRNQRMMQQMEKVRTHFFTHITHEFRTPLTVILGLGKQIQSGKLEKGESLESLGAMIVRQGDNLLGLINQLLDISKIKSAVGKPDWCTGDVIVYLRMMVESYQALARQKRIELCFVPAETSVIMDFAPDYLRKIVRNLISNALKFTPENGKIFITSKQKEKHLLIRIMDTGRGIAKEDLPHIFEAFYQGENSQTGVGTGIGLSLVYQIIESIGGEIKVQSAPGKGSVFTVTLPIQHDSEEPLEEWTPDFRIESITAEVLPEEMSLPDKEQMNDTRPVILIVEDNTDVSYYIGSQLKARYRIQYARNGDEGLEKVMELMPDLIITDLMMPGMDGYKLCRQIRTSEISNHIPIIIISAKCEERNRIEGFQAGADAYLYKPFNSDELNVRVEKLLEQRRLIREKYSLALIQGTEQTIKLVPAEQEFLNKLINIIYVQMNTGELDGETISGKMFMSRSQLNRKILSITGCSTAAYILQIRMGKAKRLLASDEDTPIGEIAVKCGFADVAHFSRLFKQMCQMTPSQYRKRGK</sequence>
<protein>
    <recommendedName>
        <fullName evidence="2">histidine kinase</fullName>
        <ecNumber evidence="2">2.7.13.3</ecNumber>
    </recommendedName>
</protein>
<feature type="domain" description="HTH araC/xylS-type" evidence="15">
    <location>
        <begin position="828"/>
        <end position="928"/>
    </location>
</feature>
<dbReference type="InterPro" id="IPR009057">
    <property type="entry name" value="Homeodomain-like_sf"/>
</dbReference>
<name>A0A0C3RG36_9PORP</name>
<evidence type="ECO:0000256" key="13">
    <source>
        <dbReference type="PROSITE-ProRule" id="PRU00339"/>
    </source>
</evidence>
<evidence type="ECO:0000259" key="15">
    <source>
        <dbReference type="PROSITE" id="PS01124"/>
    </source>
</evidence>
<dbReference type="GO" id="GO:0005524">
    <property type="term" value="F:ATP binding"/>
    <property type="evidence" value="ECO:0007669"/>
    <property type="project" value="UniProtKB-KW"/>
</dbReference>
<dbReference type="SMART" id="SM00388">
    <property type="entry name" value="HisKA"/>
    <property type="match status" value="1"/>
</dbReference>
<dbReference type="Gene3D" id="3.30.565.10">
    <property type="entry name" value="Histidine kinase-like ATPase, C-terminal domain"/>
    <property type="match status" value="1"/>
</dbReference>
<evidence type="ECO:0000256" key="12">
    <source>
        <dbReference type="PROSITE-ProRule" id="PRU00169"/>
    </source>
</evidence>
<dbReference type="CDD" id="cd17574">
    <property type="entry name" value="REC_OmpR"/>
    <property type="match status" value="1"/>
</dbReference>
<evidence type="ECO:0000313" key="19">
    <source>
        <dbReference type="Proteomes" id="UP000031980"/>
    </source>
</evidence>
<dbReference type="SUPFAM" id="SSF52172">
    <property type="entry name" value="CheY-like"/>
    <property type="match status" value="1"/>
</dbReference>
<dbReference type="InterPro" id="IPR018060">
    <property type="entry name" value="HTH_AraC"/>
</dbReference>
<dbReference type="InterPro" id="IPR019734">
    <property type="entry name" value="TPR_rpt"/>
</dbReference>
<dbReference type="SUPFAM" id="SSF47384">
    <property type="entry name" value="Homodimeric domain of signal transducing histidine kinase"/>
    <property type="match status" value="1"/>
</dbReference>
<dbReference type="GO" id="GO:0003700">
    <property type="term" value="F:DNA-binding transcription factor activity"/>
    <property type="evidence" value="ECO:0007669"/>
    <property type="project" value="InterPro"/>
</dbReference>
<dbReference type="SUPFAM" id="SSF48452">
    <property type="entry name" value="TPR-like"/>
    <property type="match status" value="2"/>
</dbReference>
<evidence type="ECO:0000313" key="18">
    <source>
        <dbReference type="EMBL" id="KIO45836.1"/>
    </source>
</evidence>
<keyword evidence="10" id="KW-0238">DNA-binding</keyword>
<dbReference type="InterPro" id="IPR005467">
    <property type="entry name" value="His_kinase_dom"/>
</dbReference>
<keyword evidence="9" id="KW-0805">Transcription regulation</keyword>
<dbReference type="InterPro" id="IPR036890">
    <property type="entry name" value="HATPase_C_sf"/>
</dbReference>
<dbReference type="FunFam" id="3.30.565.10:FF:000037">
    <property type="entry name" value="Hybrid sensor histidine kinase/response regulator"/>
    <property type="match status" value="1"/>
</dbReference>
<evidence type="ECO:0000256" key="8">
    <source>
        <dbReference type="ARBA" id="ARBA00023012"/>
    </source>
</evidence>
<keyword evidence="8" id="KW-0902">Two-component regulatory system</keyword>
<dbReference type="SMART" id="SM00448">
    <property type="entry name" value="REC"/>
    <property type="match status" value="1"/>
</dbReference>
<evidence type="ECO:0000256" key="5">
    <source>
        <dbReference type="ARBA" id="ARBA00022741"/>
    </source>
</evidence>
<dbReference type="Gene3D" id="1.10.10.60">
    <property type="entry name" value="Homeodomain-like"/>
    <property type="match status" value="1"/>
</dbReference>
<keyword evidence="14" id="KW-0472">Membrane</keyword>
<evidence type="ECO:0000256" key="9">
    <source>
        <dbReference type="ARBA" id="ARBA00023015"/>
    </source>
</evidence>
<dbReference type="PROSITE" id="PS50109">
    <property type="entry name" value="HIS_KIN"/>
    <property type="match status" value="1"/>
</dbReference>
<accession>A0A0C3RG36</accession>
<evidence type="ECO:0000256" key="1">
    <source>
        <dbReference type="ARBA" id="ARBA00000085"/>
    </source>
</evidence>
<dbReference type="Pfam" id="PF00072">
    <property type="entry name" value="Response_reg"/>
    <property type="match status" value="1"/>
</dbReference>
<dbReference type="GO" id="GO:0043565">
    <property type="term" value="F:sequence-specific DNA binding"/>
    <property type="evidence" value="ECO:0007669"/>
    <property type="project" value="InterPro"/>
</dbReference>
<feature type="domain" description="Histidine kinase" evidence="16">
    <location>
        <begin position="423"/>
        <end position="639"/>
    </location>
</feature>
<dbReference type="InterPro" id="IPR018062">
    <property type="entry name" value="HTH_AraC-typ_CS"/>
</dbReference>
<dbReference type="AlphaFoldDB" id="A0A0C3RG36"/>
<dbReference type="SMART" id="SM00028">
    <property type="entry name" value="TPR"/>
    <property type="match status" value="6"/>
</dbReference>
<dbReference type="SMART" id="SM00387">
    <property type="entry name" value="HATPase_c"/>
    <property type="match status" value="1"/>
</dbReference>
<comment type="caution">
    <text evidence="18">The sequence shown here is derived from an EMBL/GenBank/DDBJ whole genome shotgun (WGS) entry which is preliminary data.</text>
</comment>
<evidence type="ECO:0000256" key="11">
    <source>
        <dbReference type="ARBA" id="ARBA00023163"/>
    </source>
</evidence>
<dbReference type="CDD" id="cd00082">
    <property type="entry name" value="HisKA"/>
    <property type="match status" value="1"/>
</dbReference>
<evidence type="ECO:0000256" key="4">
    <source>
        <dbReference type="ARBA" id="ARBA00022679"/>
    </source>
</evidence>
<dbReference type="EMBL" id="JPIU01000037">
    <property type="protein sequence ID" value="KIO45836.1"/>
    <property type="molecule type" value="Genomic_DNA"/>
</dbReference>
<dbReference type="Pfam" id="PF02518">
    <property type="entry name" value="HATPase_c"/>
    <property type="match status" value="1"/>
</dbReference>
<dbReference type="EC" id="2.7.13.3" evidence="2"/>
<dbReference type="PANTHER" id="PTHR43547">
    <property type="entry name" value="TWO-COMPONENT HISTIDINE KINASE"/>
    <property type="match status" value="1"/>
</dbReference>
<evidence type="ECO:0000256" key="2">
    <source>
        <dbReference type="ARBA" id="ARBA00012438"/>
    </source>
</evidence>
<dbReference type="Gene3D" id="1.10.287.130">
    <property type="match status" value="1"/>
</dbReference>
<gene>
    <name evidence="18" type="ORF">BA92_05120</name>
</gene>
<keyword evidence="14" id="KW-0812">Transmembrane</keyword>
<dbReference type="Pfam" id="PF12833">
    <property type="entry name" value="HTH_18"/>
    <property type="match status" value="1"/>
</dbReference>
<keyword evidence="11" id="KW-0804">Transcription</keyword>
<evidence type="ECO:0000256" key="6">
    <source>
        <dbReference type="ARBA" id="ARBA00022777"/>
    </source>
</evidence>
<keyword evidence="19" id="KW-1185">Reference proteome</keyword>
<keyword evidence="5" id="KW-0547">Nucleotide-binding</keyword>
<evidence type="ECO:0000256" key="3">
    <source>
        <dbReference type="ARBA" id="ARBA00022553"/>
    </source>
</evidence>
<dbReference type="InterPro" id="IPR011990">
    <property type="entry name" value="TPR-like_helical_dom_sf"/>
</dbReference>
<keyword evidence="3 12" id="KW-0597">Phosphoprotein</keyword>
<dbReference type="Gene3D" id="3.40.50.2300">
    <property type="match status" value="1"/>
</dbReference>
<evidence type="ECO:0000256" key="10">
    <source>
        <dbReference type="ARBA" id="ARBA00023125"/>
    </source>
</evidence>
<evidence type="ECO:0000256" key="7">
    <source>
        <dbReference type="ARBA" id="ARBA00022840"/>
    </source>
</evidence>
<dbReference type="InterPro" id="IPR004358">
    <property type="entry name" value="Sig_transdc_His_kin-like_C"/>
</dbReference>
<dbReference type="PRINTS" id="PR00344">
    <property type="entry name" value="BCTRLSENSOR"/>
</dbReference>
<feature type="modified residue" description="4-aspartylphosphate" evidence="12">
    <location>
        <position position="728"/>
    </location>
</feature>
<dbReference type="PROSITE" id="PS00041">
    <property type="entry name" value="HTH_ARAC_FAMILY_1"/>
    <property type="match status" value="1"/>
</dbReference>
<dbReference type="Pfam" id="PF00512">
    <property type="entry name" value="HisKA"/>
    <property type="match status" value="1"/>
</dbReference>
<feature type="domain" description="Response regulatory" evidence="17">
    <location>
        <begin position="680"/>
        <end position="795"/>
    </location>
</feature>
<dbReference type="PROSITE" id="PS01124">
    <property type="entry name" value="HTH_ARAC_FAMILY_2"/>
    <property type="match status" value="1"/>
</dbReference>
<feature type="repeat" description="TPR" evidence="13">
    <location>
        <begin position="223"/>
        <end position="256"/>
    </location>
</feature>
<dbReference type="CDD" id="cd00075">
    <property type="entry name" value="HATPase"/>
    <property type="match status" value="1"/>
</dbReference>
<dbReference type="SUPFAM" id="SSF55874">
    <property type="entry name" value="ATPase domain of HSP90 chaperone/DNA topoisomerase II/histidine kinase"/>
    <property type="match status" value="1"/>
</dbReference>
<comment type="catalytic activity">
    <reaction evidence="1">
        <text>ATP + protein L-histidine = ADP + protein N-phospho-L-histidine.</text>
        <dbReference type="EC" id="2.7.13.3"/>
    </reaction>
</comment>
<evidence type="ECO:0000259" key="16">
    <source>
        <dbReference type="PROSITE" id="PS50109"/>
    </source>
</evidence>
<keyword evidence="14" id="KW-1133">Transmembrane helix</keyword>
<evidence type="ECO:0000256" key="14">
    <source>
        <dbReference type="SAM" id="Phobius"/>
    </source>
</evidence>
<keyword evidence="7" id="KW-0067">ATP-binding</keyword>
<reference evidence="18 19" key="1">
    <citation type="submission" date="2014-07" db="EMBL/GenBank/DDBJ databases">
        <title>Porphyromonadaceae bacterium OUH 308042 = ATCC BAA-2681 = DSM 28342 draft genome.</title>
        <authorList>
            <person name="Sydenham T.V."/>
            <person name="Hasman H."/>
            <person name="Justensen U.S."/>
        </authorList>
    </citation>
    <scope>NUCLEOTIDE SEQUENCE [LARGE SCALE GENOMIC DNA]</scope>
    <source>
        <strain evidence="18 19">OUH 308042</strain>
    </source>
</reference>
<dbReference type="InterPro" id="IPR001789">
    <property type="entry name" value="Sig_transdc_resp-reg_receiver"/>
</dbReference>
<dbReference type="PROSITE" id="PS50005">
    <property type="entry name" value="TPR"/>
    <property type="match status" value="1"/>
</dbReference>
<dbReference type="Proteomes" id="UP000031980">
    <property type="component" value="Unassembled WGS sequence"/>
</dbReference>
<keyword evidence="4" id="KW-0808">Transferase</keyword>
<feature type="transmembrane region" description="Helical" evidence="14">
    <location>
        <begin position="377"/>
        <end position="400"/>
    </location>
</feature>
<dbReference type="InterPro" id="IPR003594">
    <property type="entry name" value="HATPase_dom"/>
</dbReference>
<keyword evidence="13" id="KW-0802">TPR repeat</keyword>
<dbReference type="PROSITE" id="PS50110">
    <property type="entry name" value="RESPONSE_REGULATORY"/>
    <property type="match status" value="1"/>
</dbReference>
<evidence type="ECO:0000259" key="17">
    <source>
        <dbReference type="PROSITE" id="PS50110"/>
    </source>
</evidence>
<dbReference type="Gene3D" id="1.25.40.10">
    <property type="entry name" value="Tetratricopeptide repeat domain"/>
    <property type="match status" value="2"/>
</dbReference>
<organism evidence="18 19">
    <name type="scientific">Sanguibacteroides justesenii</name>
    <dbReference type="NCBI Taxonomy" id="1547597"/>
    <lineage>
        <taxon>Bacteria</taxon>
        <taxon>Pseudomonadati</taxon>
        <taxon>Bacteroidota</taxon>
        <taxon>Bacteroidia</taxon>
        <taxon>Bacteroidales</taxon>
        <taxon>Porphyromonadaceae</taxon>
        <taxon>Sanguibacteroides</taxon>
    </lineage>
</organism>
<dbReference type="SUPFAM" id="SSF46689">
    <property type="entry name" value="Homeodomain-like"/>
    <property type="match status" value="1"/>
</dbReference>
<dbReference type="SMART" id="SM00342">
    <property type="entry name" value="HTH_ARAC"/>
    <property type="match status" value="1"/>
</dbReference>
<keyword evidence="6 18" id="KW-0418">Kinase</keyword>
<dbReference type="InterPro" id="IPR003661">
    <property type="entry name" value="HisK_dim/P_dom"/>
</dbReference>
<dbReference type="PANTHER" id="PTHR43547:SF2">
    <property type="entry name" value="HYBRID SIGNAL TRANSDUCTION HISTIDINE KINASE C"/>
    <property type="match status" value="1"/>
</dbReference>
<proteinExistence type="predicted"/>
<dbReference type="InterPro" id="IPR011006">
    <property type="entry name" value="CheY-like_superfamily"/>
</dbReference>